<proteinExistence type="predicted"/>
<dbReference type="EMBL" id="LGGH01000114">
    <property type="protein sequence ID" value="KUK67253.1"/>
    <property type="molecule type" value="Genomic_DNA"/>
</dbReference>
<evidence type="ECO:0000313" key="2">
    <source>
        <dbReference type="Proteomes" id="UP000054260"/>
    </source>
</evidence>
<reference evidence="2" key="1">
    <citation type="journal article" date="2015" name="MBio">
        <title>Genome-Resolved Metagenomic Analysis Reveals Roles for Candidate Phyla and Other Microbial Community Members in Biogeochemical Transformations in Oil Reservoirs.</title>
        <authorList>
            <person name="Hu P."/>
            <person name="Tom L."/>
            <person name="Singh A."/>
            <person name="Thomas B.C."/>
            <person name="Baker B.J."/>
            <person name="Piceno Y.M."/>
            <person name="Andersen G.L."/>
            <person name="Banfield J.F."/>
        </authorList>
    </citation>
    <scope>NUCLEOTIDE SEQUENCE [LARGE SCALE GENOMIC DNA]</scope>
</reference>
<comment type="caution">
    <text evidence="1">The sequence shown here is derived from an EMBL/GenBank/DDBJ whole genome shotgun (WGS) entry which is preliminary data.</text>
</comment>
<gene>
    <name evidence="1" type="ORF">XD86_0839</name>
</gene>
<accession>A0A101GYY6</accession>
<feature type="non-terminal residue" evidence="1">
    <location>
        <position position="21"/>
    </location>
</feature>
<organism evidence="1 2">
    <name type="scientific">Mesotoga infera</name>
    <dbReference type="NCBI Taxonomy" id="1236046"/>
    <lineage>
        <taxon>Bacteria</taxon>
        <taxon>Thermotogati</taxon>
        <taxon>Thermotogota</taxon>
        <taxon>Thermotogae</taxon>
        <taxon>Kosmotogales</taxon>
        <taxon>Kosmotogaceae</taxon>
        <taxon>Mesotoga</taxon>
    </lineage>
</organism>
<evidence type="ECO:0000313" key="1">
    <source>
        <dbReference type="EMBL" id="KUK67253.1"/>
    </source>
</evidence>
<protein>
    <submittedName>
        <fullName evidence="1">Uncharacterized protein</fullName>
    </submittedName>
</protein>
<dbReference type="AlphaFoldDB" id="A0A101GYY6"/>
<name>A0A101GYY6_9BACT</name>
<dbReference type="Proteomes" id="UP000054260">
    <property type="component" value="Unassembled WGS sequence"/>
</dbReference>
<sequence length="21" mass="2496">MDEKTLESILKLKEEQIDSMD</sequence>